<evidence type="ECO:0000256" key="2">
    <source>
        <dbReference type="ARBA" id="ARBA00022679"/>
    </source>
</evidence>
<sequence>MRSQRHCPTGLFTALHLVQPVDGGVARVVLDLVAAQVAEGFRAVVACPVEGPLAGAAAERGAEVHAWRATRDPNLRLFHEIRDVARLVERVRPDVVHAHSAKAGFAGRLAVRGRVPTVFQPHAWSFEAVGGTTERLVTRWERLAVRWTDRVICVSEAERSTGERAGVHAPWTVIHNGVDVRRFAAPESARGNAESADGARTDVVNADADADADAVRAGAPHAHVLGAGAVRTDPDAPDKPFSTGGPDGSDGSDDPGGSGSSHQAAGIAAARASLPLLSALAPDTPVVVCVGRLCRQKGQDVLLNAWPRVVRQLPRARLVLVGDGPDARALSAAAPPSVLFAGAVRDPAPWYRAADLVVLPSRWEGMALAPLEAMASGRPVVLSDVDGARESLPAGHEPFCLAPPEDPTALATAIGTLLQDGDLRVALGRQGHQHVLSTYDVRRTTRAVSDVYRQVTAVTRPDRREPTPR</sequence>
<evidence type="ECO:0000259" key="4">
    <source>
        <dbReference type="Pfam" id="PF13439"/>
    </source>
</evidence>
<name>A0ABN1V0I4_9ACTN</name>
<dbReference type="EMBL" id="BAAAKV010000054">
    <property type="protein sequence ID" value="GAA1187674.1"/>
    <property type="molecule type" value="Genomic_DNA"/>
</dbReference>
<dbReference type="InterPro" id="IPR028098">
    <property type="entry name" value="Glyco_trans_4-like_N"/>
</dbReference>
<dbReference type="PANTHER" id="PTHR45947:SF3">
    <property type="entry name" value="SULFOQUINOVOSYL TRANSFERASE SQD2"/>
    <property type="match status" value="1"/>
</dbReference>
<dbReference type="RefSeq" id="WP_344281321.1">
    <property type="nucleotide sequence ID" value="NZ_BAAAKV010000054.1"/>
</dbReference>
<accession>A0ABN1V0I4</accession>
<evidence type="ECO:0000313" key="6">
    <source>
        <dbReference type="Proteomes" id="UP001501371"/>
    </source>
</evidence>
<dbReference type="Proteomes" id="UP001501371">
    <property type="component" value="Unassembled WGS sequence"/>
</dbReference>
<evidence type="ECO:0000313" key="5">
    <source>
        <dbReference type="EMBL" id="GAA1187674.1"/>
    </source>
</evidence>
<organism evidence="5 6">
    <name type="scientific">Streptomyces hebeiensis</name>
    <dbReference type="NCBI Taxonomy" id="229486"/>
    <lineage>
        <taxon>Bacteria</taxon>
        <taxon>Bacillati</taxon>
        <taxon>Actinomycetota</taxon>
        <taxon>Actinomycetes</taxon>
        <taxon>Kitasatosporales</taxon>
        <taxon>Streptomycetaceae</taxon>
        <taxon>Streptomyces</taxon>
    </lineage>
</organism>
<protein>
    <recommendedName>
        <fullName evidence="4">Glycosyltransferase subfamily 4-like N-terminal domain-containing protein</fullName>
    </recommendedName>
</protein>
<keyword evidence="1" id="KW-0328">Glycosyltransferase</keyword>
<feature type="region of interest" description="Disordered" evidence="3">
    <location>
        <begin position="225"/>
        <end position="264"/>
    </location>
</feature>
<reference evidence="5 6" key="1">
    <citation type="journal article" date="2019" name="Int. J. Syst. Evol. Microbiol.">
        <title>The Global Catalogue of Microorganisms (GCM) 10K type strain sequencing project: providing services to taxonomists for standard genome sequencing and annotation.</title>
        <authorList>
            <consortium name="The Broad Institute Genomics Platform"/>
            <consortium name="The Broad Institute Genome Sequencing Center for Infectious Disease"/>
            <person name="Wu L."/>
            <person name="Ma J."/>
        </authorList>
    </citation>
    <scope>NUCLEOTIDE SEQUENCE [LARGE SCALE GENOMIC DNA]</scope>
    <source>
        <strain evidence="5 6">JCM 12696</strain>
    </source>
</reference>
<dbReference type="SUPFAM" id="SSF53756">
    <property type="entry name" value="UDP-Glycosyltransferase/glycogen phosphorylase"/>
    <property type="match status" value="1"/>
</dbReference>
<evidence type="ECO:0000256" key="3">
    <source>
        <dbReference type="SAM" id="MobiDB-lite"/>
    </source>
</evidence>
<gene>
    <name evidence="5" type="ORF">GCM10009654_51570</name>
</gene>
<keyword evidence="2" id="KW-0808">Transferase</keyword>
<dbReference type="PANTHER" id="PTHR45947">
    <property type="entry name" value="SULFOQUINOVOSYL TRANSFERASE SQD2"/>
    <property type="match status" value="1"/>
</dbReference>
<dbReference type="Pfam" id="PF13692">
    <property type="entry name" value="Glyco_trans_1_4"/>
    <property type="match status" value="1"/>
</dbReference>
<comment type="caution">
    <text evidence="5">The sequence shown here is derived from an EMBL/GenBank/DDBJ whole genome shotgun (WGS) entry which is preliminary data.</text>
</comment>
<proteinExistence type="predicted"/>
<dbReference type="Gene3D" id="3.40.50.2000">
    <property type="entry name" value="Glycogen Phosphorylase B"/>
    <property type="match status" value="2"/>
</dbReference>
<dbReference type="Pfam" id="PF13439">
    <property type="entry name" value="Glyco_transf_4"/>
    <property type="match status" value="1"/>
</dbReference>
<keyword evidence="6" id="KW-1185">Reference proteome</keyword>
<feature type="domain" description="Glycosyltransferase subfamily 4-like N-terminal" evidence="4">
    <location>
        <begin position="23"/>
        <end position="182"/>
    </location>
</feature>
<evidence type="ECO:0000256" key="1">
    <source>
        <dbReference type="ARBA" id="ARBA00022676"/>
    </source>
</evidence>
<dbReference type="InterPro" id="IPR050194">
    <property type="entry name" value="Glycosyltransferase_grp1"/>
</dbReference>